<comment type="caution">
    <text evidence="1">The sequence shown here is derived from an EMBL/GenBank/DDBJ whole genome shotgun (WGS) entry which is preliminary data.</text>
</comment>
<evidence type="ECO:0000313" key="1">
    <source>
        <dbReference type="EMBL" id="KJD43612.1"/>
    </source>
</evidence>
<keyword evidence="2" id="KW-1185">Reference proteome</keyword>
<accession>A0A0D7X0S9</accession>
<name>A0A0D7X0S9_9BACL</name>
<reference evidence="1 2" key="1">
    <citation type="submission" date="2014-11" db="EMBL/GenBank/DDBJ databases">
        <title>Draft Genome Sequences of Paenibacillus polymyxa NRRL B-30509 and Paenibacillus terrae NRRL B-30644, Strains from a Poultry Environment that Produce Tridecaptin A and Paenicidins.</title>
        <authorList>
            <person name="van Belkum M.J."/>
            <person name="Lohans C.T."/>
            <person name="Vederas J.C."/>
        </authorList>
    </citation>
    <scope>NUCLEOTIDE SEQUENCE [LARGE SCALE GENOMIC DNA]</scope>
    <source>
        <strain evidence="1 2">NRRL B-30644</strain>
    </source>
</reference>
<sequence length="125" mass="14793">MLLEGLYIPKWSEIPLEHIQRAIYERTFIFNGDSDEAYLNQIPGENLMIRNMSSTLSHHVPFRGYAVKGNTLLMSIKYDQQSFPTRQVEHWLESYRWLFNYVMKNLESTVQLDNIIHELTVNISN</sequence>
<dbReference type="AlphaFoldDB" id="A0A0D7X0S9"/>
<dbReference type="PATRIC" id="fig|159743.3.peg.4829"/>
<dbReference type="EMBL" id="JTHP01000053">
    <property type="protein sequence ID" value="KJD43612.1"/>
    <property type="molecule type" value="Genomic_DNA"/>
</dbReference>
<protein>
    <submittedName>
        <fullName evidence="1">Uncharacterized protein</fullName>
    </submittedName>
</protein>
<dbReference type="Proteomes" id="UP000032534">
    <property type="component" value="Unassembled WGS sequence"/>
</dbReference>
<gene>
    <name evidence="1" type="ORF">QD47_21710</name>
</gene>
<dbReference type="RefSeq" id="WP_044648088.1">
    <property type="nucleotide sequence ID" value="NZ_JTHP01000053.1"/>
</dbReference>
<proteinExistence type="predicted"/>
<organism evidence="1 2">
    <name type="scientific">Paenibacillus terrae</name>
    <dbReference type="NCBI Taxonomy" id="159743"/>
    <lineage>
        <taxon>Bacteria</taxon>
        <taxon>Bacillati</taxon>
        <taxon>Bacillota</taxon>
        <taxon>Bacilli</taxon>
        <taxon>Bacillales</taxon>
        <taxon>Paenibacillaceae</taxon>
        <taxon>Paenibacillus</taxon>
    </lineage>
</organism>
<evidence type="ECO:0000313" key="2">
    <source>
        <dbReference type="Proteomes" id="UP000032534"/>
    </source>
</evidence>